<reference evidence="1 2" key="1">
    <citation type="journal article" date="2021" name="Front. Genet.">
        <title>Chromosome-Level Genome Assembly Reveals Significant Gene Expansion in the Toll and IMD Signaling Pathways of Dendrolimus kikuchii.</title>
        <authorList>
            <person name="Zhou J."/>
            <person name="Wu P."/>
            <person name="Xiong Z."/>
            <person name="Liu N."/>
            <person name="Zhao N."/>
            <person name="Ji M."/>
            <person name="Qiu Y."/>
            <person name="Yang B."/>
        </authorList>
    </citation>
    <scope>NUCLEOTIDE SEQUENCE [LARGE SCALE GENOMIC DNA]</scope>
    <source>
        <strain evidence="1">Ann1</strain>
    </source>
</reference>
<name>A0ACC1CSZ5_9NEOP</name>
<sequence length="917" mass="102534">MDSRLEAIPPGGAHLDTVRALHQTVVSLRTALEISKNELRELKEKYERHSNCLEYADVIEQLTVENHILRRKIIDSGYEGKDKNPQEIKLKVTYSPNAEGIEYNHSEVAIDTASENVNFEERVKFDVKSDKNSNFCSTEKLNEIPELCESLESPALNLTEISLQDEHNTDVDVSQITSLPKQENENKYQPSYKTKLELLSKFDVHIKVRTLKDGSVVSSSTSESGSSVEEKKDRAESKANFQFQETREQFEEAQDPKGNKISFKSVSTDNIKMAVPNEGDVKSKTDKFDVQVRITSEENLVVKENVERSRRKDTLNLDVDDLSLRSMSEGDSSVFSEGGTTPVEPRTGGQEDKLEHEASGNESEEVDDIELIFTTDESKDMSNLQEDLVSIKETEWHPQSASTHSTHSTPVLIKFHTLDPDFQPGTENENTENDNQDNSSFQNVIAESLKVKRVSLPNDKEIRHVAFNAKGNLDLPGRSILKSCDNRSDNMLYRKSPNTSTKRLDSVDSLTCEFNRGLSLDNTKSSSFELGSSMDILHRDESIDSFQRTNHLGHRFSVFAETDISKCGISEDDLAGNLNIRRNTCPNPFQYRPPPYRVVSRPPGPYKAMVAPPSRLRPVLREGVHPRRENGAQTDVSALPPRWSSEGYLAHNVAVTSCSVAPTLPQRSGATSRRLTVPDARAPPLIRRNDEARRVMLSDIGFTSMVPELSRSADPVWALGKRIPNSEDTASNSTSKFLSRGSSYRSPCLSMDRSNDWTPQTVYVPTNRVGQRGWRSSLPDVRNDDTDDLLREAENYLRRSIDNLRSTSLDLEKPDVPTGVSGQPYIPAEPKHLRLGHVVKVITPQGRIAVGKVRYVGIAGGTAATSSVVVGAEFLHTQYPGLPKNDGTHKGRRYFLTPPQHTALFVPFSKIVMAWAN</sequence>
<comment type="caution">
    <text evidence="1">The sequence shown here is derived from an EMBL/GenBank/DDBJ whole genome shotgun (WGS) entry which is preliminary data.</text>
</comment>
<protein>
    <submittedName>
        <fullName evidence="1">Uncharacterized protein</fullName>
    </submittedName>
</protein>
<dbReference type="EMBL" id="CM034403">
    <property type="protein sequence ID" value="KAJ0174788.1"/>
    <property type="molecule type" value="Genomic_DNA"/>
</dbReference>
<dbReference type="Proteomes" id="UP000824533">
    <property type="component" value="Linkage Group LG17"/>
</dbReference>
<gene>
    <name evidence="1" type="ORF">K1T71_009896</name>
</gene>
<proteinExistence type="predicted"/>
<accession>A0ACC1CSZ5</accession>
<keyword evidence="2" id="KW-1185">Reference proteome</keyword>
<organism evidence="1 2">
    <name type="scientific">Dendrolimus kikuchii</name>
    <dbReference type="NCBI Taxonomy" id="765133"/>
    <lineage>
        <taxon>Eukaryota</taxon>
        <taxon>Metazoa</taxon>
        <taxon>Ecdysozoa</taxon>
        <taxon>Arthropoda</taxon>
        <taxon>Hexapoda</taxon>
        <taxon>Insecta</taxon>
        <taxon>Pterygota</taxon>
        <taxon>Neoptera</taxon>
        <taxon>Endopterygota</taxon>
        <taxon>Lepidoptera</taxon>
        <taxon>Glossata</taxon>
        <taxon>Ditrysia</taxon>
        <taxon>Bombycoidea</taxon>
        <taxon>Lasiocampidae</taxon>
        <taxon>Dendrolimus</taxon>
    </lineage>
</organism>
<evidence type="ECO:0000313" key="1">
    <source>
        <dbReference type="EMBL" id="KAJ0174788.1"/>
    </source>
</evidence>
<evidence type="ECO:0000313" key="2">
    <source>
        <dbReference type="Proteomes" id="UP000824533"/>
    </source>
</evidence>